<reference evidence="4" key="2">
    <citation type="journal article" date="2021" name="PeerJ">
        <title>Extensive microbial diversity within the chicken gut microbiome revealed by metagenomics and culture.</title>
        <authorList>
            <person name="Gilroy R."/>
            <person name="Ravi A."/>
            <person name="Getino M."/>
            <person name="Pursley I."/>
            <person name="Horton D.L."/>
            <person name="Alikhan N.F."/>
            <person name="Baker D."/>
            <person name="Gharbi K."/>
            <person name="Hall N."/>
            <person name="Watson M."/>
            <person name="Adriaenssens E.M."/>
            <person name="Foster-Nyarko E."/>
            <person name="Jarju S."/>
            <person name="Secka A."/>
            <person name="Antonio M."/>
            <person name="Oren A."/>
            <person name="Chaudhuri R.R."/>
            <person name="La Ragione R."/>
            <person name="Hildebrand F."/>
            <person name="Pallen M.J."/>
        </authorList>
    </citation>
    <scope>NUCLEOTIDE SEQUENCE</scope>
    <source>
        <strain evidence="4">14700</strain>
    </source>
</reference>
<feature type="binding site" evidence="2">
    <location>
        <position position="60"/>
    </location>
    <ligand>
        <name>ATP</name>
        <dbReference type="ChEBI" id="CHEBI:30616"/>
    </ligand>
</feature>
<reference evidence="4" key="1">
    <citation type="submission" date="2020-10" db="EMBL/GenBank/DDBJ databases">
        <authorList>
            <person name="Gilroy R."/>
        </authorList>
    </citation>
    <scope>NUCLEOTIDE SEQUENCE</scope>
    <source>
        <strain evidence="4">14700</strain>
    </source>
</reference>
<dbReference type="PIRSF" id="PIRSF004976">
    <property type="entry name" value="ATPase_YdaO"/>
    <property type="match status" value="1"/>
</dbReference>
<name>A0A9D9NDK4_9SPIO</name>
<dbReference type="GO" id="GO:0016740">
    <property type="term" value="F:transferase activity"/>
    <property type="evidence" value="ECO:0007669"/>
    <property type="project" value="UniProtKB-KW"/>
</dbReference>
<dbReference type="InterPro" id="IPR035107">
    <property type="entry name" value="tRNA_thiolation_TtcA_Ctu1"/>
</dbReference>
<evidence type="ECO:0000313" key="4">
    <source>
        <dbReference type="EMBL" id="MBO8469504.1"/>
    </source>
</evidence>
<dbReference type="EMBL" id="JADIMF010000111">
    <property type="protein sequence ID" value="MBO8469504.1"/>
    <property type="molecule type" value="Genomic_DNA"/>
</dbReference>
<dbReference type="PANTHER" id="PTHR43686:SF1">
    <property type="entry name" value="AMINOTRAN_5 DOMAIN-CONTAINING PROTEIN"/>
    <property type="match status" value="1"/>
</dbReference>
<sequence>MPNVHSWRLIVDKLSYKDLIAGDIPTWVMRFIKGTGKAINHYNMIQGGDDILIAASGGKDSLALALALSIRRKWLPVSYTLRALMINWIEHPIPEEYRDRLYEYFDALGIEFQMVDERQFPESFNGDFNCYLCARNRRRILFQKAEETDTKLIAMGHHLDDLVETTMMNLCFRAKFSTMLPVQEFFDGKLHIIRPLIETRESVTRRLAECYDLPVIKPVCPYDQTNVRSSLKPVIQSLAHIDKLTREHIYASHDFSECIMPNRWDGQEKEEIKQS</sequence>
<evidence type="ECO:0000256" key="2">
    <source>
        <dbReference type="PIRSR" id="PIRSR004976-51"/>
    </source>
</evidence>
<dbReference type="InterPro" id="IPR011063">
    <property type="entry name" value="TilS/TtcA_N"/>
</dbReference>
<dbReference type="CDD" id="cd24138">
    <property type="entry name" value="TtcA-like"/>
    <property type="match status" value="1"/>
</dbReference>
<dbReference type="InterPro" id="IPR014729">
    <property type="entry name" value="Rossmann-like_a/b/a_fold"/>
</dbReference>
<feature type="binding site" evidence="2">
    <location>
        <position position="156"/>
    </location>
    <ligand>
        <name>ATP</name>
        <dbReference type="ChEBI" id="CHEBI:30616"/>
    </ligand>
</feature>
<comment type="caution">
    <text evidence="4">The sequence shown here is derived from an EMBL/GenBank/DDBJ whole genome shotgun (WGS) entry which is preliminary data.</text>
</comment>
<dbReference type="SUPFAM" id="SSF52402">
    <property type="entry name" value="Adenine nucleotide alpha hydrolases-like"/>
    <property type="match status" value="1"/>
</dbReference>
<keyword evidence="1" id="KW-0808">Transferase</keyword>
<dbReference type="Pfam" id="PF01171">
    <property type="entry name" value="ATP_bind_3"/>
    <property type="match status" value="1"/>
</dbReference>
<proteinExistence type="predicted"/>
<dbReference type="Gene3D" id="3.40.50.620">
    <property type="entry name" value="HUPs"/>
    <property type="match status" value="1"/>
</dbReference>
<evidence type="ECO:0000313" key="5">
    <source>
        <dbReference type="Proteomes" id="UP000810292"/>
    </source>
</evidence>
<feature type="domain" description="tRNA(Ile)-lysidine/2-thiocytidine synthase N-terminal" evidence="3">
    <location>
        <begin position="51"/>
        <end position="211"/>
    </location>
</feature>
<keyword evidence="2" id="KW-0067">ATP-binding</keyword>
<dbReference type="Proteomes" id="UP000810292">
    <property type="component" value="Unassembled WGS sequence"/>
</dbReference>
<dbReference type="GO" id="GO:0005524">
    <property type="term" value="F:ATP binding"/>
    <property type="evidence" value="ECO:0007669"/>
    <property type="project" value="UniProtKB-KW"/>
</dbReference>
<evidence type="ECO:0000256" key="1">
    <source>
        <dbReference type="ARBA" id="ARBA00022679"/>
    </source>
</evidence>
<feature type="binding site" evidence="2">
    <location>
        <position position="86"/>
    </location>
    <ligand>
        <name>ATP</name>
        <dbReference type="ChEBI" id="CHEBI:30616"/>
    </ligand>
</feature>
<dbReference type="AlphaFoldDB" id="A0A9D9NDK4"/>
<feature type="binding site" evidence="2">
    <location>
        <begin position="54"/>
        <end position="56"/>
    </location>
    <ligand>
        <name>ATP</name>
        <dbReference type="ChEBI" id="CHEBI:30616"/>
    </ligand>
</feature>
<protein>
    <submittedName>
        <fullName evidence="4">tRNA 2-thiocytidine biosynthesis protein TtcA</fullName>
    </submittedName>
</protein>
<organism evidence="4 5">
    <name type="scientific">Candidatus Ornithospirochaeta stercoravium</name>
    <dbReference type="NCBI Taxonomy" id="2840897"/>
    <lineage>
        <taxon>Bacteria</taxon>
        <taxon>Pseudomonadati</taxon>
        <taxon>Spirochaetota</taxon>
        <taxon>Spirochaetia</taxon>
        <taxon>Spirochaetales</taxon>
        <taxon>Spirochaetaceae</taxon>
        <taxon>Spirochaetaceae incertae sedis</taxon>
        <taxon>Candidatus Ornithospirochaeta</taxon>
    </lineage>
</organism>
<gene>
    <name evidence="4" type="ORF">IAA72_06950</name>
</gene>
<keyword evidence="2" id="KW-0547">Nucleotide-binding</keyword>
<evidence type="ECO:0000259" key="3">
    <source>
        <dbReference type="Pfam" id="PF01171"/>
    </source>
</evidence>
<feature type="binding site" evidence="2">
    <location>
        <position position="161"/>
    </location>
    <ligand>
        <name>ATP</name>
        <dbReference type="ChEBI" id="CHEBI:30616"/>
    </ligand>
</feature>
<accession>A0A9D9NDK4</accession>
<dbReference type="GO" id="GO:0008033">
    <property type="term" value="P:tRNA processing"/>
    <property type="evidence" value="ECO:0007669"/>
    <property type="project" value="InterPro"/>
</dbReference>
<dbReference type="PANTHER" id="PTHR43686">
    <property type="entry name" value="SULFURTRANSFERASE-RELATED"/>
    <property type="match status" value="1"/>
</dbReference>